<name>A0A392RPJ2_9FABA</name>
<organism evidence="1 2">
    <name type="scientific">Trifolium medium</name>
    <dbReference type="NCBI Taxonomy" id="97028"/>
    <lineage>
        <taxon>Eukaryota</taxon>
        <taxon>Viridiplantae</taxon>
        <taxon>Streptophyta</taxon>
        <taxon>Embryophyta</taxon>
        <taxon>Tracheophyta</taxon>
        <taxon>Spermatophyta</taxon>
        <taxon>Magnoliopsida</taxon>
        <taxon>eudicotyledons</taxon>
        <taxon>Gunneridae</taxon>
        <taxon>Pentapetalae</taxon>
        <taxon>rosids</taxon>
        <taxon>fabids</taxon>
        <taxon>Fabales</taxon>
        <taxon>Fabaceae</taxon>
        <taxon>Papilionoideae</taxon>
        <taxon>50 kb inversion clade</taxon>
        <taxon>NPAAA clade</taxon>
        <taxon>Hologalegina</taxon>
        <taxon>IRL clade</taxon>
        <taxon>Trifolieae</taxon>
        <taxon>Trifolium</taxon>
    </lineage>
</organism>
<feature type="non-terminal residue" evidence="1">
    <location>
        <position position="61"/>
    </location>
</feature>
<proteinExistence type="predicted"/>
<dbReference type="AlphaFoldDB" id="A0A392RPJ2"/>
<dbReference type="Proteomes" id="UP000265520">
    <property type="component" value="Unassembled WGS sequence"/>
</dbReference>
<protein>
    <submittedName>
        <fullName evidence="1">Uncharacterized protein</fullName>
    </submittedName>
</protein>
<comment type="caution">
    <text evidence="1">The sequence shown here is derived from an EMBL/GenBank/DDBJ whole genome shotgun (WGS) entry which is preliminary data.</text>
</comment>
<reference evidence="1 2" key="1">
    <citation type="journal article" date="2018" name="Front. Plant Sci.">
        <title>Red Clover (Trifolium pratense) and Zigzag Clover (T. medium) - A Picture of Genomic Similarities and Differences.</title>
        <authorList>
            <person name="Dluhosova J."/>
            <person name="Istvanek J."/>
            <person name="Nedelnik J."/>
            <person name="Repkova J."/>
        </authorList>
    </citation>
    <scope>NUCLEOTIDE SEQUENCE [LARGE SCALE GENOMIC DNA]</scope>
    <source>
        <strain evidence="2">cv. 10/8</strain>
        <tissue evidence="1">Leaf</tissue>
    </source>
</reference>
<dbReference type="EMBL" id="LXQA010244911">
    <property type="protein sequence ID" value="MCI37466.1"/>
    <property type="molecule type" value="Genomic_DNA"/>
</dbReference>
<evidence type="ECO:0000313" key="1">
    <source>
        <dbReference type="EMBL" id="MCI37466.1"/>
    </source>
</evidence>
<evidence type="ECO:0000313" key="2">
    <source>
        <dbReference type="Proteomes" id="UP000265520"/>
    </source>
</evidence>
<sequence length="61" mass="7563">MQNQYCVGTLQRIHNQTQRNRRIMNWLLENLPFKLSFRSVDGDLSGGERQWRFKRRRRQLE</sequence>
<keyword evidence="2" id="KW-1185">Reference proteome</keyword>
<accession>A0A392RPJ2</accession>